<dbReference type="Proteomes" id="UP000183107">
    <property type="component" value="Unassembled WGS sequence"/>
</dbReference>
<dbReference type="AlphaFoldDB" id="A0A1I4XGM2"/>
<name>A0A1I4XGM2_9PROT</name>
<reference evidence="2" key="1">
    <citation type="submission" date="2016-10" db="EMBL/GenBank/DDBJ databases">
        <authorList>
            <person name="Varghese N."/>
        </authorList>
    </citation>
    <scope>NUCLEOTIDE SEQUENCE [LARGE SCALE GENOMIC DNA]</scope>
    <source>
        <strain evidence="2">Nsp8</strain>
    </source>
</reference>
<sequence>MNADRILQSLVEPTLAFGYGQHMEHPKDGLLLYGPYSNPFLGGKLRIGLISTPEGATRYATWVRQISRAIYPKKAGDPNHTVFPGFQAVFQTEWPEVPTAKLVLDATELNHAICMEDRYQAIYKAVSLYADSIVSFIREQSETSIDLWMSVVPEEIYRLGRPKSKVTKEERQQSEILMDKKAATRIFRQPSLFDDDNKNAEIYLYELNFHNQLKARLLRHKVVIQVVRDTTLAPGDFEKSNGMPLRQLQDPATLAWNLATTAFFKAGGQPWKLSTPRPGVCYVGIVFKKEALGADENNACCGAQMFLDSGDGVVFRGAVGPWYSPSNKQFHLTREKARDLMNLIVGSYRRLHDGQSPTELFIHGKTWFSAEEWDGFRETVPENCKVVCVRIQEDSSLKLFRRGQTNIPRGFAWAMSEKKGYLWSKGFIPRLQTYPGREVPNPLSIEIVRGEANINVVMNDVFALTKLNYNTCIFGDGVPVTLRFADSIGEILTAGPIQENLPPLPFRYYI</sequence>
<dbReference type="CDD" id="cd04659">
    <property type="entry name" value="Piwi_piwi-like_ProArk"/>
    <property type="match status" value="1"/>
</dbReference>
<dbReference type="EMBL" id="FOVJ01000001">
    <property type="protein sequence ID" value="SFN25058.1"/>
    <property type="molecule type" value="Genomic_DNA"/>
</dbReference>
<gene>
    <name evidence="1" type="ORF">SAMN05216386_0123</name>
</gene>
<evidence type="ECO:0000313" key="1">
    <source>
        <dbReference type="EMBL" id="SFN25058.1"/>
    </source>
</evidence>
<accession>A0A1I4XGM2</accession>
<proteinExistence type="predicted"/>
<dbReference type="InterPro" id="IPR012337">
    <property type="entry name" value="RNaseH-like_sf"/>
</dbReference>
<evidence type="ECO:0008006" key="3">
    <source>
        <dbReference type="Google" id="ProtNLM"/>
    </source>
</evidence>
<dbReference type="GO" id="GO:0003676">
    <property type="term" value="F:nucleic acid binding"/>
    <property type="evidence" value="ECO:0007669"/>
    <property type="project" value="InterPro"/>
</dbReference>
<dbReference type="RefSeq" id="WP_074793585.1">
    <property type="nucleotide sequence ID" value="NZ_FOVJ01000001.1"/>
</dbReference>
<keyword evidence="2" id="KW-1185">Reference proteome</keyword>
<organism evidence="1 2">
    <name type="scientific">Nitrosospira briensis</name>
    <dbReference type="NCBI Taxonomy" id="35799"/>
    <lineage>
        <taxon>Bacteria</taxon>
        <taxon>Pseudomonadati</taxon>
        <taxon>Pseudomonadota</taxon>
        <taxon>Betaproteobacteria</taxon>
        <taxon>Nitrosomonadales</taxon>
        <taxon>Nitrosomonadaceae</taxon>
        <taxon>Nitrosospira</taxon>
    </lineage>
</organism>
<dbReference type="InterPro" id="IPR036397">
    <property type="entry name" value="RNaseH_sf"/>
</dbReference>
<protein>
    <recommendedName>
        <fullName evidence="3">Piwi domain-containing protein</fullName>
    </recommendedName>
</protein>
<evidence type="ECO:0000313" key="2">
    <source>
        <dbReference type="Proteomes" id="UP000183107"/>
    </source>
</evidence>
<dbReference type="Gene3D" id="3.30.420.10">
    <property type="entry name" value="Ribonuclease H-like superfamily/Ribonuclease H"/>
    <property type="match status" value="1"/>
</dbReference>
<dbReference type="SUPFAM" id="SSF53098">
    <property type="entry name" value="Ribonuclease H-like"/>
    <property type="match status" value="1"/>
</dbReference>